<feature type="compositionally biased region" description="Polar residues" evidence="1">
    <location>
        <begin position="179"/>
        <end position="189"/>
    </location>
</feature>
<feature type="region of interest" description="Disordered" evidence="1">
    <location>
        <begin position="154"/>
        <end position="193"/>
    </location>
</feature>
<feature type="region of interest" description="Disordered" evidence="1">
    <location>
        <begin position="1"/>
        <end position="103"/>
    </location>
</feature>
<feature type="compositionally biased region" description="Polar residues" evidence="1">
    <location>
        <begin position="215"/>
        <end position="227"/>
    </location>
</feature>
<feature type="compositionally biased region" description="Low complexity" evidence="1">
    <location>
        <begin position="228"/>
        <end position="243"/>
    </location>
</feature>
<protein>
    <submittedName>
        <fullName evidence="2">Uncharacterized protein</fullName>
    </submittedName>
</protein>
<sequence length="253" mass="28031">MDQQQQNQQQQQQQQQNQQQQQQQQNPSEMQKLQSRLGEIYNTDAFLDPTPIQSNEMSGVQSSSSYQHRQQQQHNEEGSDNDSERFRTLKRENSLKMESVFDPEDTVTLTEGKKKFDASAMSMSGTSLSMGDFGEESELSALFDASMQITPGNYVVGLNDRGNRSQSNSLSPKRERVMKSSSTPSTEGNNYKDKHAALLGMSLATIGSSSGFDYSGSLKTPSTAGEKSSSSGSMNMSCDSSLSHLFEDSIKER</sequence>
<dbReference type="EMBL" id="KV784353">
    <property type="protein sequence ID" value="OEU21842.1"/>
    <property type="molecule type" value="Genomic_DNA"/>
</dbReference>
<keyword evidence="3" id="KW-1185">Reference proteome</keyword>
<reference evidence="2 3" key="1">
    <citation type="submission" date="2016-09" db="EMBL/GenBank/DDBJ databases">
        <title>Extensive genetic diversity and differential bi-allelic expression allows diatom success in the polar Southern Ocean.</title>
        <authorList>
            <consortium name="DOE Joint Genome Institute"/>
            <person name="Mock T."/>
            <person name="Otillar R.P."/>
            <person name="Strauss J."/>
            <person name="Dupont C."/>
            <person name="Frickenhaus S."/>
            <person name="Maumus F."/>
            <person name="Mcmullan M."/>
            <person name="Sanges R."/>
            <person name="Schmutz J."/>
            <person name="Toseland A."/>
            <person name="Valas R."/>
            <person name="Veluchamy A."/>
            <person name="Ward B.J."/>
            <person name="Allen A."/>
            <person name="Barry K."/>
            <person name="Falciatore A."/>
            <person name="Ferrante M."/>
            <person name="Fortunato A.E."/>
            <person name="Gloeckner G."/>
            <person name="Gruber A."/>
            <person name="Hipkin R."/>
            <person name="Janech M."/>
            <person name="Kroth P."/>
            <person name="Leese F."/>
            <person name="Lindquist E."/>
            <person name="Lyon B.R."/>
            <person name="Martin J."/>
            <person name="Mayer C."/>
            <person name="Parker M."/>
            <person name="Quesneville H."/>
            <person name="Raymond J."/>
            <person name="Uhlig C."/>
            <person name="Valentin K.U."/>
            <person name="Worden A.Z."/>
            <person name="Armbrust E.V."/>
            <person name="Bowler C."/>
            <person name="Green B."/>
            <person name="Moulton V."/>
            <person name="Van Oosterhout C."/>
            <person name="Grigoriev I."/>
        </authorList>
    </citation>
    <scope>NUCLEOTIDE SEQUENCE [LARGE SCALE GENOMIC DNA]</scope>
    <source>
        <strain evidence="2 3">CCMP1102</strain>
    </source>
</reference>
<dbReference type="Proteomes" id="UP000095751">
    <property type="component" value="Unassembled WGS sequence"/>
</dbReference>
<feature type="compositionally biased region" description="Low complexity" evidence="1">
    <location>
        <begin position="1"/>
        <end position="26"/>
    </location>
</feature>
<accession>A0A1E7FUM5</accession>
<evidence type="ECO:0000313" key="2">
    <source>
        <dbReference type="EMBL" id="OEU21842.1"/>
    </source>
</evidence>
<evidence type="ECO:0000256" key="1">
    <source>
        <dbReference type="SAM" id="MobiDB-lite"/>
    </source>
</evidence>
<organism evidence="2 3">
    <name type="scientific">Fragilariopsis cylindrus CCMP1102</name>
    <dbReference type="NCBI Taxonomy" id="635003"/>
    <lineage>
        <taxon>Eukaryota</taxon>
        <taxon>Sar</taxon>
        <taxon>Stramenopiles</taxon>
        <taxon>Ochrophyta</taxon>
        <taxon>Bacillariophyta</taxon>
        <taxon>Bacillariophyceae</taxon>
        <taxon>Bacillariophycidae</taxon>
        <taxon>Bacillariales</taxon>
        <taxon>Bacillariaceae</taxon>
        <taxon>Fragilariopsis</taxon>
    </lineage>
</organism>
<name>A0A1E7FUM5_9STRA</name>
<feature type="compositionally biased region" description="Polar residues" evidence="1">
    <location>
        <begin position="51"/>
        <end position="60"/>
    </location>
</feature>
<dbReference type="KEGG" id="fcy:FRACYDRAFT_267068"/>
<dbReference type="OrthoDB" id="10678282at2759"/>
<dbReference type="AlphaFoldDB" id="A0A1E7FUM5"/>
<evidence type="ECO:0000313" key="3">
    <source>
        <dbReference type="Proteomes" id="UP000095751"/>
    </source>
</evidence>
<feature type="region of interest" description="Disordered" evidence="1">
    <location>
        <begin position="215"/>
        <end position="253"/>
    </location>
</feature>
<feature type="compositionally biased region" description="Low complexity" evidence="1">
    <location>
        <begin position="61"/>
        <end position="73"/>
    </location>
</feature>
<feature type="compositionally biased region" description="Basic and acidic residues" evidence="1">
    <location>
        <begin position="74"/>
        <end position="95"/>
    </location>
</feature>
<gene>
    <name evidence="2" type="ORF">FRACYDRAFT_267068</name>
</gene>
<proteinExistence type="predicted"/>
<dbReference type="InParanoid" id="A0A1E7FUM5"/>